<dbReference type="Proteomes" id="UP001454036">
    <property type="component" value="Unassembled WGS sequence"/>
</dbReference>
<feature type="domain" description="AN1-type" evidence="7">
    <location>
        <begin position="86"/>
        <end position="132"/>
    </location>
</feature>
<feature type="region of interest" description="Disordered" evidence="6">
    <location>
        <begin position="1"/>
        <end position="70"/>
    </location>
</feature>
<comment type="caution">
    <text evidence="8">The sequence shown here is derived from an EMBL/GenBank/DDBJ whole genome shotgun (WGS) entry which is preliminary data.</text>
</comment>
<reference evidence="8 9" key="1">
    <citation type="submission" date="2024-01" db="EMBL/GenBank/DDBJ databases">
        <title>The complete chloroplast genome sequence of Lithospermum erythrorhizon: insights into the phylogenetic relationship among Boraginaceae species and the maternal lineages of purple gromwells.</title>
        <authorList>
            <person name="Okada T."/>
            <person name="Watanabe K."/>
        </authorList>
    </citation>
    <scope>NUCLEOTIDE SEQUENCE [LARGE SCALE GENOMIC DNA]</scope>
</reference>
<evidence type="ECO:0000256" key="5">
    <source>
        <dbReference type="PROSITE-ProRule" id="PRU00449"/>
    </source>
</evidence>
<evidence type="ECO:0000256" key="1">
    <source>
        <dbReference type="ARBA" id="ARBA00003732"/>
    </source>
</evidence>
<feature type="compositionally biased region" description="Pro residues" evidence="6">
    <location>
        <begin position="22"/>
        <end position="31"/>
    </location>
</feature>
<keyword evidence="2" id="KW-0479">Metal-binding</keyword>
<name>A0AAV3NJL2_LITER</name>
<dbReference type="GO" id="GO:0016567">
    <property type="term" value="P:protein ubiquitination"/>
    <property type="evidence" value="ECO:0007669"/>
    <property type="project" value="TreeGrafter"/>
</dbReference>
<dbReference type="SMART" id="SM00154">
    <property type="entry name" value="ZnF_AN1"/>
    <property type="match status" value="1"/>
</dbReference>
<dbReference type="PANTHER" id="PTHR10634">
    <property type="entry name" value="AN1-TYPE ZINC FINGER PROTEIN"/>
    <property type="match status" value="1"/>
</dbReference>
<dbReference type="FunFam" id="4.10.1110.10:FF:000001">
    <property type="entry name" value="Zinc finger AN1-type containing 6"/>
    <property type="match status" value="1"/>
</dbReference>
<dbReference type="InterPro" id="IPR050652">
    <property type="entry name" value="AN1_A20_ZnFinger"/>
</dbReference>
<evidence type="ECO:0000313" key="9">
    <source>
        <dbReference type="Proteomes" id="UP001454036"/>
    </source>
</evidence>
<dbReference type="AlphaFoldDB" id="A0AAV3NJL2"/>
<dbReference type="SUPFAM" id="SSF118310">
    <property type="entry name" value="AN1-like Zinc finger"/>
    <property type="match status" value="1"/>
</dbReference>
<dbReference type="GO" id="GO:0004842">
    <property type="term" value="F:ubiquitin-protein transferase activity"/>
    <property type="evidence" value="ECO:0007669"/>
    <property type="project" value="TreeGrafter"/>
</dbReference>
<accession>A0AAV3NJL2</accession>
<evidence type="ECO:0000259" key="7">
    <source>
        <dbReference type="PROSITE" id="PS51039"/>
    </source>
</evidence>
<dbReference type="Pfam" id="PF01428">
    <property type="entry name" value="zf-AN1"/>
    <property type="match status" value="1"/>
</dbReference>
<feature type="compositionally biased region" description="Low complexity" evidence="6">
    <location>
        <begin position="32"/>
        <end position="43"/>
    </location>
</feature>
<dbReference type="InterPro" id="IPR035896">
    <property type="entry name" value="AN1-like_Znf"/>
</dbReference>
<dbReference type="InterPro" id="IPR000058">
    <property type="entry name" value="Znf_AN1"/>
</dbReference>
<protein>
    <recommendedName>
        <fullName evidence="7">AN1-type domain-containing protein</fullName>
    </recommendedName>
</protein>
<evidence type="ECO:0000256" key="3">
    <source>
        <dbReference type="ARBA" id="ARBA00022771"/>
    </source>
</evidence>
<evidence type="ECO:0000313" key="8">
    <source>
        <dbReference type="EMBL" id="GAA0139261.1"/>
    </source>
</evidence>
<organism evidence="8 9">
    <name type="scientific">Lithospermum erythrorhizon</name>
    <name type="common">Purple gromwell</name>
    <name type="synonym">Lithospermum officinale var. erythrorhizon</name>
    <dbReference type="NCBI Taxonomy" id="34254"/>
    <lineage>
        <taxon>Eukaryota</taxon>
        <taxon>Viridiplantae</taxon>
        <taxon>Streptophyta</taxon>
        <taxon>Embryophyta</taxon>
        <taxon>Tracheophyta</taxon>
        <taxon>Spermatophyta</taxon>
        <taxon>Magnoliopsida</taxon>
        <taxon>eudicotyledons</taxon>
        <taxon>Gunneridae</taxon>
        <taxon>Pentapetalae</taxon>
        <taxon>asterids</taxon>
        <taxon>lamiids</taxon>
        <taxon>Boraginales</taxon>
        <taxon>Boraginaceae</taxon>
        <taxon>Boraginoideae</taxon>
        <taxon>Lithospermeae</taxon>
        <taxon>Lithospermum</taxon>
    </lineage>
</organism>
<keyword evidence="9" id="KW-1185">Reference proteome</keyword>
<dbReference type="Gene3D" id="4.10.1110.10">
    <property type="entry name" value="AN1-like Zinc finger"/>
    <property type="match status" value="1"/>
</dbReference>
<feature type="compositionally biased region" description="Low complexity" evidence="6">
    <location>
        <begin position="50"/>
        <end position="70"/>
    </location>
</feature>
<feature type="compositionally biased region" description="Basic and acidic residues" evidence="6">
    <location>
        <begin position="1"/>
        <end position="12"/>
    </location>
</feature>
<gene>
    <name evidence="8" type="ORF">LIER_00844</name>
</gene>
<evidence type="ECO:0000256" key="2">
    <source>
        <dbReference type="ARBA" id="ARBA00022723"/>
    </source>
</evidence>
<proteinExistence type="predicted"/>
<sequence>MAHKTGNEETEFKVAPPCITKTPPPQQPNSPSPQITSSPPSTTNHLLHTSASPVMTSSSSSPSPRSSPVVKLANSEASLISNFPMKRKVNRCTGCYKKVGLTGIRCRCGKLFCSNHRYSDRHDCTFDYKSSGREAIARENPVIKAAKIVRI</sequence>
<dbReference type="PROSITE" id="PS51039">
    <property type="entry name" value="ZF_AN1"/>
    <property type="match status" value="1"/>
</dbReference>
<evidence type="ECO:0000256" key="6">
    <source>
        <dbReference type="SAM" id="MobiDB-lite"/>
    </source>
</evidence>
<dbReference type="EMBL" id="BAABME010000073">
    <property type="protein sequence ID" value="GAA0139261.1"/>
    <property type="molecule type" value="Genomic_DNA"/>
</dbReference>
<keyword evidence="4" id="KW-0862">Zinc</keyword>
<dbReference type="GO" id="GO:0008270">
    <property type="term" value="F:zinc ion binding"/>
    <property type="evidence" value="ECO:0007669"/>
    <property type="project" value="UniProtKB-KW"/>
</dbReference>
<keyword evidence="3 5" id="KW-0863">Zinc-finger</keyword>
<evidence type="ECO:0000256" key="4">
    <source>
        <dbReference type="ARBA" id="ARBA00022833"/>
    </source>
</evidence>
<comment type="function">
    <text evidence="1">May be involved in environmental stress response.</text>
</comment>
<dbReference type="PANTHER" id="PTHR10634:SF22">
    <property type="entry name" value="ZINC FINGER A20 AND AN1 DOMAIN-CONTAINING STRESS-ASSOCIATED PROTEIN 5"/>
    <property type="match status" value="1"/>
</dbReference>